<evidence type="ECO:0000256" key="3">
    <source>
        <dbReference type="ARBA" id="ARBA00023163"/>
    </source>
</evidence>
<dbReference type="InterPro" id="IPR000835">
    <property type="entry name" value="HTH_MarR-typ"/>
</dbReference>
<dbReference type="SUPFAM" id="SSF46785">
    <property type="entry name" value="Winged helix' DNA-binding domain"/>
    <property type="match status" value="1"/>
</dbReference>
<dbReference type="PANTHER" id="PTHR42756">
    <property type="entry name" value="TRANSCRIPTIONAL REGULATOR, MARR"/>
    <property type="match status" value="1"/>
</dbReference>
<keyword evidence="3" id="KW-0804">Transcription</keyword>
<dbReference type="PANTHER" id="PTHR42756:SF1">
    <property type="entry name" value="TRANSCRIPTIONAL REPRESSOR OF EMRAB OPERON"/>
    <property type="match status" value="1"/>
</dbReference>
<dbReference type="InterPro" id="IPR036390">
    <property type="entry name" value="WH_DNA-bd_sf"/>
</dbReference>
<dbReference type="Pfam" id="PF12802">
    <property type="entry name" value="MarR_2"/>
    <property type="match status" value="1"/>
</dbReference>
<dbReference type="InterPro" id="IPR036388">
    <property type="entry name" value="WH-like_DNA-bd_sf"/>
</dbReference>
<sequence>MPKHPVKPTDQTTQAILAHWREAVPNDRLAHLVRDAARGLTRALQLRLAEHGVSFGHWSFLRILWARDGITQRDLSVQAGLMEPTTHSAILRMEELGYVVRRHPEGNRRKLHIFLTEQGRRLEKVLVPLAEQVNAMSVEGVPPAEVETTRRVLLAMIQNLAVDEAAALDQGQRMPSTRSLGRRGRGGEEG</sequence>
<dbReference type="Gene3D" id="1.10.10.10">
    <property type="entry name" value="Winged helix-like DNA-binding domain superfamily/Winged helix DNA-binding domain"/>
    <property type="match status" value="1"/>
</dbReference>
<reference evidence="6 7" key="1">
    <citation type="submission" date="2017-04" db="EMBL/GenBank/DDBJ databases">
        <authorList>
            <person name="Afonso C.L."/>
            <person name="Miller P.J."/>
            <person name="Scott M.A."/>
            <person name="Spackman E."/>
            <person name="Goraichik I."/>
            <person name="Dimitrov K.M."/>
            <person name="Suarez D.L."/>
            <person name="Swayne D.E."/>
        </authorList>
    </citation>
    <scope>NUCLEOTIDE SEQUENCE [LARGE SCALE GENOMIC DNA]</scope>
    <source>
        <strain evidence="6 7">USBA 355</strain>
    </source>
</reference>
<keyword evidence="1" id="KW-0805">Transcription regulation</keyword>
<dbReference type="PROSITE" id="PS50995">
    <property type="entry name" value="HTH_MARR_2"/>
    <property type="match status" value="1"/>
</dbReference>
<name>A0A1Y6CM58_9PROT</name>
<evidence type="ECO:0000313" key="6">
    <source>
        <dbReference type="EMBL" id="SMF75555.1"/>
    </source>
</evidence>
<protein>
    <submittedName>
        <fullName evidence="6">DNA-binding transcriptional regulator, MarR family</fullName>
    </submittedName>
</protein>
<dbReference type="STRING" id="560819.SAMN05428998_13438"/>
<accession>A0A1Y6CM58</accession>
<evidence type="ECO:0000256" key="1">
    <source>
        <dbReference type="ARBA" id="ARBA00023015"/>
    </source>
</evidence>
<dbReference type="GO" id="GO:0003700">
    <property type="term" value="F:DNA-binding transcription factor activity"/>
    <property type="evidence" value="ECO:0007669"/>
    <property type="project" value="InterPro"/>
</dbReference>
<evidence type="ECO:0000256" key="2">
    <source>
        <dbReference type="ARBA" id="ARBA00023125"/>
    </source>
</evidence>
<organism evidence="6 7">
    <name type="scientific">Tistlia consotensis USBA 355</name>
    <dbReference type="NCBI Taxonomy" id="560819"/>
    <lineage>
        <taxon>Bacteria</taxon>
        <taxon>Pseudomonadati</taxon>
        <taxon>Pseudomonadota</taxon>
        <taxon>Alphaproteobacteria</taxon>
        <taxon>Rhodospirillales</taxon>
        <taxon>Rhodovibrionaceae</taxon>
        <taxon>Tistlia</taxon>
    </lineage>
</organism>
<feature type="domain" description="HTH marR-type" evidence="5">
    <location>
        <begin position="26"/>
        <end position="158"/>
    </location>
</feature>
<proteinExistence type="predicted"/>
<evidence type="ECO:0000256" key="4">
    <source>
        <dbReference type="SAM" id="MobiDB-lite"/>
    </source>
</evidence>
<dbReference type="SMART" id="SM00347">
    <property type="entry name" value="HTH_MARR"/>
    <property type="match status" value="1"/>
</dbReference>
<dbReference type="Proteomes" id="UP000192917">
    <property type="component" value="Unassembled WGS sequence"/>
</dbReference>
<keyword evidence="2 6" id="KW-0238">DNA-binding</keyword>
<dbReference type="AlphaFoldDB" id="A0A1Y6CM58"/>
<evidence type="ECO:0000313" key="7">
    <source>
        <dbReference type="Proteomes" id="UP000192917"/>
    </source>
</evidence>
<feature type="region of interest" description="Disordered" evidence="4">
    <location>
        <begin position="168"/>
        <end position="190"/>
    </location>
</feature>
<evidence type="ECO:0000259" key="5">
    <source>
        <dbReference type="PROSITE" id="PS50995"/>
    </source>
</evidence>
<dbReference type="EMBL" id="FWZX01000034">
    <property type="protein sequence ID" value="SMF75555.1"/>
    <property type="molecule type" value="Genomic_DNA"/>
</dbReference>
<dbReference type="RefSeq" id="WP_085125879.1">
    <property type="nucleotide sequence ID" value="NZ_FWZX01000034.1"/>
</dbReference>
<dbReference type="GO" id="GO:0003677">
    <property type="term" value="F:DNA binding"/>
    <property type="evidence" value="ECO:0007669"/>
    <property type="project" value="UniProtKB-KW"/>
</dbReference>
<gene>
    <name evidence="6" type="ORF">SAMN05428998_13438</name>
</gene>
<keyword evidence="7" id="KW-1185">Reference proteome</keyword>